<feature type="domain" description="CHRD" evidence="2">
    <location>
        <begin position="34"/>
        <end position="150"/>
    </location>
</feature>
<name>A0ABX8ZCW7_9SPHN</name>
<evidence type="ECO:0000256" key="1">
    <source>
        <dbReference type="SAM" id="SignalP"/>
    </source>
</evidence>
<keyword evidence="4" id="KW-1185">Reference proteome</keyword>
<evidence type="ECO:0000313" key="3">
    <source>
        <dbReference type="EMBL" id="QZD86846.1"/>
    </source>
</evidence>
<dbReference type="EMBL" id="CP081297">
    <property type="protein sequence ID" value="QZD86846.1"/>
    <property type="molecule type" value="Genomic_DNA"/>
</dbReference>
<dbReference type="PROSITE" id="PS51257">
    <property type="entry name" value="PROKAR_LIPOPROTEIN"/>
    <property type="match status" value="1"/>
</dbReference>
<sequence>MKIQNLPMLATLAGCVALAGCATLEETIAEETAETYYATLTGAQEVGGGDTDGAGKAEISISDEFGQVCWDLNDISNIGQITAAHIHVGAAGTNGPPVFTLRKANEGGYKGCADGSEWTQDRIAGNPEAFYVNVHTAEYPNGAIRGQLRR</sequence>
<dbReference type="SMART" id="SM00754">
    <property type="entry name" value="CHRD"/>
    <property type="match status" value="1"/>
</dbReference>
<gene>
    <name evidence="3" type="ORF">K3166_11700</name>
</gene>
<protein>
    <submittedName>
        <fullName evidence="3">CHRD domain-containing protein</fullName>
    </submittedName>
</protein>
<dbReference type="Pfam" id="PF07452">
    <property type="entry name" value="CHRD"/>
    <property type="match status" value="1"/>
</dbReference>
<evidence type="ECO:0000259" key="2">
    <source>
        <dbReference type="SMART" id="SM00754"/>
    </source>
</evidence>
<organism evidence="3 4">
    <name type="scientific">Qipengyuania psychrotolerans</name>
    <dbReference type="NCBI Taxonomy" id="2867238"/>
    <lineage>
        <taxon>Bacteria</taxon>
        <taxon>Pseudomonadati</taxon>
        <taxon>Pseudomonadota</taxon>
        <taxon>Alphaproteobacteria</taxon>
        <taxon>Sphingomonadales</taxon>
        <taxon>Erythrobacteraceae</taxon>
        <taxon>Qipengyuania</taxon>
    </lineage>
</organism>
<evidence type="ECO:0000313" key="4">
    <source>
        <dbReference type="Proteomes" id="UP000824280"/>
    </source>
</evidence>
<dbReference type="InterPro" id="IPR010895">
    <property type="entry name" value="CHRD"/>
</dbReference>
<keyword evidence="1" id="KW-0732">Signal</keyword>
<feature type="signal peptide" evidence="1">
    <location>
        <begin position="1"/>
        <end position="19"/>
    </location>
</feature>
<dbReference type="RefSeq" id="WP_221422387.1">
    <property type="nucleotide sequence ID" value="NZ_CP081297.1"/>
</dbReference>
<accession>A0ABX8ZCW7</accession>
<feature type="chain" id="PRO_5045973725" evidence="1">
    <location>
        <begin position="20"/>
        <end position="150"/>
    </location>
</feature>
<dbReference type="Proteomes" id="UP000824280">
    <property type="component" value="Chromosome"/>
</dbReference>
<proteinExistence type="predicted"/>
<reference evidence="3 4" key="1">
    <citation type="submission" date="2021-08" db="EMBL/GenBank/DDBJ databases">
        <title>Comparative Genomics Analysis of the Genus Qipengyuania Reveals Extensive Genetic Diversity and Metabolic Versatility, Including the Description of Fifteen Novel Species.</title>
        <authorList>
            <person name="Liu Y."/>
        </authorList>
    </citation>
    <scope>NUCLEOTIDE SEQUENCE [LARGE SCALE GENOMIC DNA]</scope>
    <source>
        <strain evidence="3 4">1XM2-8</strain>
    </source>
</reference>